<comment type="similarity">
    <text evidence="6">Belongs to the DNA polymerase HolA subunit family.</text>
</comment>
<accession>A0ABT0RME5</accession>
<dbReference type="InterPro" id="IPR008921">
    <property type="entry name" value="DNA_pol3_clamp-load_cplx_C"/>
</dbReference>
<sequence length="339" mass="35951">MKAQRGSITRSVEQPDRSIRFYLLYGPDDSGSRGLANKLLKALDAEKLALTGAAVKADPALLAAEAGAISLFGGARLIWVDPAGDDIVEAVEGLLEAPAVESLVVAIGGALRKTSALVRLAESHGAALSYASYALEGRDADRMVIELGRGEGLQMDPSVASAVAAACDANQSIVAHELAKFALYLGASADRPKELTREVVDLLGAESGEGDMMRLGDLALAGQANKLFEELDRVALSNSEAIPVIRALQRRLIQLTGLRAQIDQGKGVDAVMTSMGKALFWKDKALMQRLLSGWTSERLAAMLERSSALEKAIFFSDEPPVAALEEELVTIARAAQRRG</sequence>
<evidence type="ECO:0000256" key="3">
    <source>
        <dbReference type="ARBA" id="ARBA00022695"/>
    </source>
</evidence>
<evidence type="ECO:0000313" key="9">
    <source>
        <dbReference type="Proteomes" id="UP001165363"/>
    </source>
</evidence>
<dbReference type="EMBL" id="JAMGBD010000001">
    <property type="protein sequence ID" value="MCL6683822.1"/>
    <property type="molecule type" value="Genomic_DNA"/>
</dbReference>
<evidence type="ECO:0000256" key="5">
    <source>
        <dbReference type="ARBA" id="ARBA00022932"/>
    </source>
</evidence>
<gene>
    <name evidence="8" type="ORF">LZ536_07900</name>
</gene>
<evidence type="ECO:0000256" key="4">
    <source>
        <dbReference type="ARBA" id="ARBA00022705"/>
    </source>
</evidence>
<evidence type="ECO:0000256" key="2">
    <source>
        <dbReference type="ARBA" id="ARBA00022679"/>
    </source>
</evidence>
<dbReference type="NCBIfam" id="TIGR01128">
    <property type="entry name" value="holA"/>
    <property type="match status" value="1"/>
</dbReference>
<evidence type="ECO:0000256" key="7">
    <source>
        <dbReference type="ARBA" id="ARBA00049244"/>
    </source>
</evidence>
<reference evidence="8" key="1">
    <citation type="submission" date="2022-05" db="EMBL/GenBank/DDBJ databases">
        <authorList>
            <person name="Jo J.-H."/>
            <person name="Im W.-T."/>
        </authorList>
    </citation>
    <scope>NUCLEOTIDE SEQUENCE</scope>
    <source>
        <strain evidence="8">SE158</strain>
    </source>
</reference>
<keyword evidence="3" id="KW-0548">Nucleotidyltransferase</keyword>
<dbReference type="InterPro" id="IPR027417">
    <property type="entry name" value="P-loop_NTPase"/>
</dbReference>
<proteinExistence type="inferred from homology"/>
<keyword evidence="2" id="KW-0808">Transferase</keyword>
<keyword evidence="9" id="KW-1185">Reference proteome</keyword>
<dbReference type="Proteomes" id="UP001165363">
    <property type="component" value="Unassembled WGS sequence"/>
</dbReference>
<comment type="caution">
    <text evidence="8">The sequence shown here is derived from an EMBL/GenBank/DDBJ whole genome shotgun (WGS) entry which is preliminary data.</text>
</comment>
<dbReference type="SUPFAM" id="SSF52540">
    <property type="entry name" value="P-loop containing nucleoside triphosphate hydrolases"/>
    <property type="match status" value="1"/>
</dbReference>
<dbReference type="Gene3D" id="1.20.272.10">
    <property type="match status" value="1"/>
</dbReference>
<dbReference type="RefSeq" id="WP_249847873.1">
    <property type="nucleotide sequence ID" value="NZ_JAMGBD010000001.1"/>
</dbReference>
<dbReference type="PANTHER" id="PTHR34388:SF1">
    <property type="entry name" value="DNA POLYMERASE III SUBUNIT DELTA"/>
    <property type="match status" value="1"/>
</dbReference>
<dbReference type="EC" id="2.7.7.7" evidence="1"/>
<evidence type="ECO:0000256" key="6">
    <source>
        <dbReference type="ARBA" id="ARBA00034754"/>
    </source>
</evidence>
<protein>
    <recommendedName>
        <fullName evidence="1">DNA-directed DNA polymerase</fullName>
        <ecNumber evidence="1">2.7.7.7</ecNumber>
    </recommendedName>
</protein>
<dbReference type="PANTHER" id="PTHR34388">
    <property type="entry name" value="DNA POLYMERASE III SUBUNIT DELTA"/>
    <property type="match status" value="1"/>
</dbReference>
<evidence type="ECO:0000256" key="1">
    <source>
        <dbReference type="ARBA" id="ARBA00012417"/>
    </source>
</evidence>
<organism evidence="8 9">
    <name type="scientific">Sphingomonas alba</name>
    <dbReference type="NCBI Taxonomy" id="2908208"/>
    <lineage>
        <taxon>Bacteria</taxon>
        <taxon>Pseudomonadati</taxon>
        <taxon>Pseudomonadota</taxon>
        <taxon>Alphaproteobacteria</taxon>
        <taxon>Sphingomonadales</taxon>
        <taxon>Sphingomonadaceae</taxon>
        <taxon>Sphingomonas</taxon>
    </lineage>
</organism>
<dbReference type="SUPFAM" id="SSF48019">
    <property type="entry name" value="post-AAA+ oligomerization domain-like"/>
    <property type="match status" value="1"/>
</dbReference>
<dbReference type="InterPro" id="IPR005790">
    <property type="entry name" value="DNA_polIII_delta"/>
</dbReference>
<keyword evidence="5" id="KW-0239">DNA-directed DNA polymerase</keyword>
<name>A0ABT0RME5_9SPHN</name>
<keyword evidence="4" id="KW-0235">DNA replication</keyword>
<evidence type="ECO:0000313" key="8">
    <source>
        <dbReference type="EMBL" id="MCL6683822.1"/>
    </source>
</evidence>
<comment type="catalytic activity">
    <reaction evidence="7">
        <text>DNA(n) + a 2'-deoxyribonucleoside 5'-triphosphate = DNA(n+1) + diphosphate</text>
        <dbReference type="Rhea" id="RHEA:22508"/>
        <dbReference type="Rhea" id="RHEA-COMP:17339"/>
        <dbReference type="Rhea" id="RHEA-COMP:17340"/>
        <dbReference type="ChEBI" id="CHEBI:33019"/>
        <dbReference type="ChEBI" id="CHEBI:61560"/>
        <dbReference type="ChEBI" id="CHEBI:173112"/>
        <dbReference type="EC" id="2.7.7.7"/>
    </reaction>
</comment>
<dbReference type="Gene3D" id="3.40.50.300">
    <property type="entry name" value="P-loop containing nucleotide triphosphate hydrolases"/>
    <property type="match status" value="1"/>
</dbReference>